<dbReference type="InterPro" id="IPR000888">
    <property type="entry name" value="RmlC-like"/>
</dbReference>
<evidence type="ECO:0000256" key="2">
    <source>
        <dbReference type="ARBA" id="ARBA00001997"/>
    </source>
</evidence>
<keyword evidence="7" id="KW-1185">Reference proteome</keyword>
<comment type="caution">
    <text evidence="6">The sequence shown here is derived from an EMBL/GenBank/DDBJ whole genome shotgun (WGS) entry which is preliminary data.</text>
</comment>
<comment type="pathway">
    <text evidence="5">Carbohydrate biosynthesis; dTDP-L-rhamnose biosynthesis.</text>
</comment>
<evidence type="ECO:0000256" key="3">
    <source>
        <dbReference type="ARBA" id="ARBA00012098"/>
    </source>
</evidence>
<dbReference type="InterPro" id="IPR011051">
    <property type="entry name" value="RmlC_Cupin_sf"/>
</dbReference>
<proteinExistence type="inferred from homology"/>
<comment type="subunit">
    <text evidence="5">Homodimer.</text>
</comment>
<keyword evidence="5" id="KW-0413">Isomerase</keyword>
<dbReference type="Proteomes" id="UP000292136">
    <property type="component" value="Unassembled WGS sequence"/>
</dbReference>
<dbReference type="NCBIfam" id="TIGR01221">
    <property type="entry name" value="rmlC"/>
    <property type="match status" value="1"/>
</dbReference>
<dbReference type="Pfam" id="PF00908">
    <property type="entry name" value="dTDP_sugar_isom"/>
    <property type="match status" value="1"/>
</dbReference>
<evidence type="ECO:0000313" key="7">
    <source>
        <dbReference type="Proteomes" id="UP000292136"/>
    </source>
</evidence>
<comment type="function">
    <text evidence="2 5">Catalyzes the epimerization of the C3' and C5'positions of dTDP-6-deoxy-D-xylo-4-hexulose, forming dTDP-6-deoxy-L-lyxo-4-hexulose.</text>
</comment>
<accession>A0ABY0IQR0</accession>
<dbReference type="EMBL" id="SHKM01000001">
    <property type="protein sequence ID" value="RZT89366.1"/>
    <property type="molecule type" value="Genomic_DNA"/>
</dbReference>
<dbReference type="EC" id="5.1.3.13" evidence="3 5"/>
<reference evidence="6 7" key="1">
    <citation type="submission" date="2019-02" db="EMBL/GenBank/DDBJ databases">
        <title>Genomic Encyclopedia of Type Strains, Phase IV (KMG-IV): sequencing the most valuable type-strain genomes for metagenomic binning, comparative biology and taxonomic classification.</title>
        <authorList>
            <person name="Goeker M."/>
        </authorList>
    </citation>
    <scope>NUCLEOTIDE SEQUENCE [LARGE SCALE GENOMIC DNA]</scope>
    <source>
        <strain evidence="6 7">DSM 21223</strain>
    </source>
</reference>
<evidence type="ECO:0000256" key="5">
    <source>
        <dbReference type="RuleBase" id="RU364069"/>
    </source>
</evidence>
<dbReference type="PANTHER" id="PTHR21047">
    <property type="entry name" value="DTDP-6-DEOXY-D-GLUCOSE-3,5 EPIMERASE"/>
    <property type="match status" value="1"/>
</dbReference>
<dbReference type="SUPFAM" id="SSF51182">
    <property type="entry name" value="RmlC-like cupins"/>
    <property type="match status" value="1"/>
</dbReference>
<evidence type="ECO:0000256" key="4">
    <source>
        <dbReference type="ARBA" id="ARBA00019595"/>
    </source>
</evidence>
<evidence type="ECO:0000256" key="1">
    <source>
        <dbReference type="ARBA" id="ARBA00001298"/>
    </source>
</evidence>
<sequence>MKAIRTAIPEVIVLEPRIFGDARGFFMESYNRRTFAELTGCDPDFVQDNHSRSARGVLRGLHYQIRQPQGKLVRVVSGAVFDVAVDIRRSSPTCGQWVGEVLSAENQRQMWVPAGFAHGFLVLSETAEFLYKTTDYYAPEFERCIAWNDPGLAVDWPLDGLEPRLSAKDAQGASMADAELFD</sequence>
<comment type="catalytic activity">
    <reaction evidence="1 5">
        <text>dTDP-4-dehydro-6-deoxy-alpha-D-glucose = dTDP-4-dehydro-beta-L-rhamnose</text>
        <dbReference type="Rhea" id="RHEA:16969"/>
        <dbReference type="ChEBI" id="CHEBI:57649"/>
        <dbReference type="ChEBI" id="CHEBI:62830"/>
        <dbReference type="EC" id="5.1.3.13"/>
    </reaction>
</comment>
<dbReference type="PANTHER" id="PTHR21047:SF2">
    <property type="entry name" value="THYMIDINE DIPHOSPHO-4-KETO-RHAMNOSE 3,5-EPIMERASE"/>
    <property type="match status" value="1"/>
</dbReference>
<dbReference type="Gene3D" id="2.60.120.10">
    <property type="entry name" value="Jelly Rolls"/>
    <property type="match status" value="1"/>
</dbReference>
<comment type="similarity">
    <text evidence="5">Belongs to the dTDP-4-dehydrorhamnose 3,5-epimerase family.</text>
</comment>
<organism evidence="6 7">
    <name type="scientific">Azospira oryzae</name>
    <dbReference type="NCBI Taxonomy" id="146939"/>
    <lineage>
        <taxon>Bacteria</taxon>
        <taxon>Pseudomonadati</taxon>
        <taxon>Pseudomonadota</taxon>
        <taxon>Betaproteobacteria</taxon>
        <taxon>Rhodocyclales</taxon>
        <taxon>Rhodocyclaceae</taxon>
        <taxon>Azospira</taxon>
    </lineage>
</organism>
<dbReference type="InterPro" id="IPR014710">
    <property type="entry name" value="RmlC-like_jellyroll"/>
</dbReference>
<protein>
    <recommendedName>
        <fullName evidence="4 5">dTDP-4-dehydrorhamnose 3,5-epimerase</fullName>
        <ecNumber evidence="3 5">5.1.3.13</ecNumber>
    </recommendedName>
    <alternativeName>
        <fullName evidence="5">Thymidine diphospho-4-keto-rhamnose 3,5-epimerase</fullName>
    </alternativeName>
</protein>
<gene>
    <name evidence="6" type="ORF">EV678_0148</name>
</gene>
<dbReference type="RefSeq" id="WP_014237023.1">
    <property type="nucleotide sequence ID" value="NZ_SHKM01000001.1"/>
</dbReference>
<evidence type="ECO:0000313" key="6">
    <source>
        <dbReference type="EMBL" id="RZT89366.1"/>
    </source>
</evidence>
<name>A0ABY0IQR0_9RHOO</name>
<dbReference type="CDD" id="cd00438">
    <property type="entry name" value="cupin_RmlC"/>
    <property type="match status" value="1"/>
</dbReference>